<protein>
    <submittedName>
        <fullName evidence="10">Spermidine/putrescine ABC transporter, permease protein</fullName>
    </submittedName>
</protein>
<dbReference type="Gene3D" id="1.10.3720.10">
    <property type="entry name" value="MetI-like"/>
    <property type="match status" value="1"/>
</dbReference>
<evidence type="ECO:0000256" key="4">
    <source>
        <dbReference type="ARBA" id="ARBA00022475"/>
    </source>
</evidence>
<dbReference type="GO" id="GO:0055085">
    <property type="term" value="P:transmembrane transport"/>
    <property type="evidence" value="ECO:0007669"/>
    <property type="project" value="InterPro"/>
</dbReference>
<keyword evidence="3 8" id="KW-0813">Transport</keyword>
<feature type="transmembrane region" description="Helical" evidence="8">
    <location>
        <begin position="241"/>
        <end position="261"/>
    </location>
</feature>
<dbReference type="CDD" id="cd06261">
    <property type="entry name" value="TM_PBP2"/>
    <property type="match status" value="1"/>
</dbReference>
<evidence type="ECO:0000256" key="8">
    <source>
        <dbReference type="RuleBase" id="RU363032"/>
    </source>
</evidence>
<keyword evidence="4" id="KW-1003">Cell membrane</keyword>
<gene>
    <name evidence="10" type="primary">potC</name>
    <name evidence="10" type="ordered locus">TPASS_0654</name>
</gene>
<feature type="transmembrane region" description="Helical" evidence="8">
    <location>
        <begin position="107"/>
        <end position="132"/>
    </location>
</feature>
<dbReference type="RefSeq" id="WP_010882099.1">
    <property type="nucleotide sequence ID" value="NC_010741.1"/>
</dbReference>
<dbReference type="InterPro" id="IPR051789">
    <property type="entry name" value="Bact_Polyamine_Transport"/>
</dbReference>
<feature type="transmembrane region" description="Helical" evidence="8">
    <location>
        <begin position="21"/>
        <end position="43"/>
    </location>
</feature>
<reference evidence="10 11" key="1">
    <citation type="journal article" date="2008" name="BMC Microbiol.">
        <title>Complete genome sequence of Treponema pallidum ssp. pallidum strain SS14 determined with oligonucleotide arrays.</title>
        <authorList>
            <person name="Matejkova P."/>
            <person name="Strouhal M."/>
            <person name="Smajs D."/>
            <person name="Norris S.J."/>
            <person name="Palzkill T."/>
            <person name="Petrosino J.F."/>
            <person name="Sodergren E."/>
            <person name="Norton J.E."/>
            <person name="Singh J."/>
            <person name="Richmond T.A."/>
            <person name="Molla M.N."/>
            <person name="Albert T.J."/>
            <person name="Weinstock G.M."/>
        </authorList>
    </citation>
    <scope>NUCLEOTIDE SEQUENCE [LARGE SCALE GENOMIC DNA]</scope>
    <source>
        <strain evidence="10 11">SS14</strain>
    </source>
</reference>
<dbReference type="InterPro" id="IPR000515">
    <property type="entry name" value="MetI-like"/>
</dbReference>
<accession>A0A0H3BKY8</accession>
<dbReference type="InterPro" id="IPR035906">
    <property type="entry name" value="MetI-like_sf"/>
</dbReference>
<evidence type="ECO:0000313" key="10">
    <source>
        <dbReference type="EMBL" id="ACD71072.1"/>
    </source>
</evidence>
<dbReference type="SUPFAM" id="SSF161098">
    <property type="entry name" value="MetI-like"/>
    <property type="match status" value="1"/>
</dbReference>
<dbReference type="PATRIC" id="fig|455434.6.peg.648"/>
<dbReference type="EMBL" id="CP000805">
    <property type="protein sequence ID" value="ACD71072.1"/>
    <property type="molecule type" value="Genomic_DNA"/>
</dbReference>
<dbReference type="Pfam" id="PF00528">
    <property type="entry name" value="BPD_transp_1"/>
    <property type="match status" value="1"/>
</dbReference>
<sequence length="272" mass="29951">MPNCRLIHTRARTPLRCSFSAVLLAAVVSFLFLPLAVIALFSFNKDKSLIWTGFSLRWYTELFFYSEKLWSSFLNSVLIASVSALVATIVGTAAAIAIRWYRFSGRLYAQVMSLLPMLLPEVITGMAMLVFFSLVRLPLGRASIITAHITFCLPFVLLLILTRIDTFDLSLIEAAQDLGANEWQALGKIVIPAIMPGILSGFLLSVTLSLEDFVITFFVAGPGSTTLPLYVFSMIRYGVSPIINALSLIMMAGIVGVAYLLRNSLKTIVHSK</sequence>
<evidence type="ECO:0000259" key="9">
    <source>
        <dbReference type="PROSITE" id="PS50928"/>
    </source>
</evidence>
<evidence type="ECO:0000256" key="3">
    <source>
        <dbReference type="ARBA" id="ARBA00022448"/>
    </source>
</evidence>
<keyword evidence="6 8" id="KW-1133">Transmembrane helix</keyword>
<evidence type="ECO:0000313" key="11">
    <source>
        <dbReference type="Proteomes" id="UP000001202"/>
    </source>
</evidence>
<dbReference type="PROSITE" id="PS50928">
    <property type="entry name" value="ABC_TM1"/>
    <property type="match status" value="1"/>
</dbReference>
<proteinExistence type="inferred from homology"/>
<dbReference type="KEGG" id="tpp:TPASS_0654"/>
<feature type="transmembrane region" description="Helical" evidence="8">
    <location>
        <begin position="213"/>
        <end position="235"/>
    </location>
</feature>
<comment type="similarity">
    <text evidence="2">Belongs to the binding-protein-dependent transport system permease family. CysTW subfamily.</text>
</comment>
<feature type="transmembrane region" description="Helical" evidence="8">
    <location>
        <begin position="144"/>
        <end position="164"/>
    </location>
</feature>
<dbReference type="PANTHER" id="PTHR43848:SF2">
    <property type="entry name" value="PUTRESCINE TRANSPORT SYSTEM PERMEASE PROTEIN POTI"/>
    <property type="match status" value="1"/>
</dbReference>
<dbReference type="AlphaFoldDB" id="A0A0H3BKY8"/>
<evidence type="ECO:0000256" key="5">
    <source>
        <dbReference type="ARBA" id="ARBA00022692"/>
    </source>
</evidence>
<feature type="transmembrane region" description="Helical" evidence="8">
    <location>
        <begin position="184"/>
        <end position="206"/>
    </location>
</feature>
<dbReference type="PANTHER" id="PTHR43848">
    <property type="entry name" value="PUTRESCINE TRANSPORT SYSTEM PERMEASE PROTEIN POTI"/>
    <property type="match status" value="1"/>
</dbReference>
<dbReference type="Proteomes" id="UP000001202">
    <property type="component" value="Chromosome"/>
</dbReference>
<keyword evidence="7 8" id="KW-0472">Membrane</keyword>
<feature type="transmembrane region" description="Helical" evidence="8">
    <location>
        <begin position="77"/>
        <end position="101"/>
    </location>
</feature>
<dbReference type="GO" id="GO:0005886">
    <property type="term" value="C:plasma membrane"/>
    <property type="evidence" value="ECO:0007669"/>
    <property type="project" value="UniProtKB-SubCell"/>
</dbReference>
<organism evidence="10 11">
    <name type="scientific">Treponema pallidum subsp. pallidum (strain SS14)</name>
    <dbReference type="NCBI Taxonomy" id="455434"/>
    <lineage>
        <taxon>Bacteria</taxon>
        <taxon>Pseudomonadati</taxon>
        <taxon>Spirochaetota</taxon>
        <taxon>Spirochaetia</taxon>
        <taxon>Spirochaetales</taxon>
        <taxon>Treponemataceae</taxon>
        <taxon>Treponema</taxon>
    </lineage>
</organism>
<name>A0A0H3BKY8_TREPS</name>
<evidence type="ECO:0000256" key="7">
    <source>
        <dbReference type="ARBA" id="ARBA00023136"/>
    </source>
</evidence>
<dbReference type="GeneID" id="93876422"/>
<evidence type="ECO:0000256" key="6">
    <source>
        <dbReference type="ARBA" id="ARBA00022989"/>
    </source>
</evidence>
<feature type="domain" description="ABC transmembrane type-1" evidence="9">
    <location>
        <begin position="73"/>
        <end position="261"/>
    </location>
</feature>
<evidence type="ECO:0000256" key="2">
    <source>
        <dbReference type="ARBA" id="ARBA00007069"/>
    </source>
</evidence>
<comment type="subcellular location">
    <subcellularLocation>
        <location evidence="1 8">Cell membrane</location>
        <topology evidence="1 8">Multi-pass membrane protein</topology>
    </subcellularLocation>
</comment>
<evidence type="ECO:0000256" key="1">
    <source>
        <dbReference type="ARBA" id="ARBA00004651"/>
    </source>
</evidence>
<keyword evidence="5 8" id="KW-0812">Transmembrane</keyword>